<evidence type="ECO:0000313" key="7">
    <source>
        <dbReference type="Proteomes" id="UP001595075"/>
    </source>
</evidence>
<keyword evidence="2" id="KW-0227">DNA damage</keyword>
<keyword evidence="7" id="KW-1185">Reference proteome</keyword>
<evidence type="ECO:0008006" key="8">
    <source>
        <dbReference type="Google" id="ProtNLM"/>
    </source>
</evidence>
<dbReference type="Pfam" id="PF04098">
    <property type="entry name" value="Rad52_Rad22"/>
    <property type="match status" value="1"/>
</dbReference>
<evidence type="ECO:0000256" key="5">
    <source>
        <dbReference type="SAM" id="MobiDB-lite"/>
    </source>
</evidence>
<dbReference type="Proteomes" id="UP001595075">
    <property type="component" value="Unassembled WGS sequence"/>
</dbReference>
<feature type="compositionally biased region" description="Polar residues" evidence="5">
    <location>
        <begin position="376"/>
        <end position="388"/>
    </location>
</feature>
<organism evidence="6 7">
    <name type="scientific">Oculimacula yallundae</name>
    <dbReference type="NCBI Taxonomy" id="86028"/>
    <lineage>
        <taxon>Eukaryota</taxon>
        <taxon>Fungi</taxon>
        <taxon>Dikarya</taxon>
        <taxon>Ascomycota</taxon>
        <taxon>Pezizomycotina</taxon>
        <taxon>Leotiomycetes</taxon>
        <taxon>Helotiales</taxon>
        <taxon>Ploettnerulaceae</taxon>
        <taxon>Oculimacula</taxon>
    </lineage>
</organism>
<dbReference type="SUPFAM" id="SSF54768">
    <property type="entry name" value="dsRNA-binding domain-like"/>
    <property type="match status" value="1"/>
</dbReference>
<evidence type="ECO:0000256" key="1">
    <source>
        <dbReference type="ARBA" id="ARBA00006638"/>
    </source>
</evidence>
<dbReference type="InterPro" id="IPR041247">
    <property type="entry name" value="Rad52_fam"/>
</dbReference>
<feature type="region of interest" description="Disordered" evidence="5">
    <location>
        <begin position="283"/>
        <end position="544"/>
    </location>
</feature>
<evidence type="ECO:0000256" key="4">
    <source>
        <dbReference type="ARBA" id="ARBA00023204"/>
    </source>
</evidence>
<feature type="compositionally biased region" description="Polar residues" evidence="5">
    <location>
        <begin position="495"/>
        <end position="505"/>
    </location>
</feature>
<feature type="compositionally biased region" description="Pro residues" evidence="5">
    <location>
        <begin position="290"/>
        <end position="314"/>
    </location>
</feature>
<dbReference type="EMBL" id="JAZHXI010000003">
    <property type="protein sequence ID" value="KAL2073802.1"/>
    <property type="molecule type" value="Genomic_DNA"/>
</dbReference>
<reference evidence="6 7" key="1">
    <citation type="journal article" date="2024" name="Commun. Biol.">
        <title>Comparative genomic analysis of thermophilic fungi reveals convergent evolutionary adaptations and gene losses.</title>
        <authorList>
            <person name="Steindorff A.S."/>
            <person name="Aguilar-Pontes M.V."/>
            <person name="Robinson A.J."/>
            <person name="Andreopoulos B."/>
            <person name="LaButti K."/>
            <person name="Kuo A."/>
            <person name="Mondo S."/>
            <person name="Riley R."/>
            <person name="Otillar R."/>
            <person name="Haridas S."/>
            <person name="Lipzen A."/>
            <person name="Grimwood J."/>
            <person name="Schmutz J."/>
            <person name="Clum A."/>
            <person name="Reid I.D."/>
            <person name="Moisan M.C."/>
            <person name="Butler G."/>
            <person name="Nguyen T.T.M."/>
            <person name="Dewar K."/>
            <person name="Conant G."/>
            <person name="Drula E."/>
            <person name="Henrissat B."/>
            <person name="Hansel C."/>
            <person name="Singer S."/>
            <person name="Hutchinson M.I."/>
            <person name="de Vries R.P."/>
            <person name="Natvig D.O."/>
            <person name="Powell A.J."/>
            <person name="Tsang A."/>
            <person name="Grigoriev I.V."/>
        </authorList>
    </citation>
    <scope>NUCLEOTIDE SEQUENCE [LARGE SCALE GENOMIC DNA]</scope>
    <source>
        <strain evidence="6 7">CBS 494.80</strain>
    </source>
</reference>
<comment type="caution">
    <text evidence="6">The sequence shown here is derived from an EMBL/GenBank/DDBJ whole genome shotgun (WGS) entry which is preliminary data.</text>
</comment>
<name>A0ABR4CW45_9HELO</name>
<feature type="compositionally biased region" description="Basic and acidic residues" evidence="5">
    <location>
        <begin position="535"/>
        <end position="544"/>
    </location>
</feature>
<gene>
    <name evidence="6" type="ORF">VTL71DRAFT_11128</name>
</gene>
<proteinExistence type="inferred from homology"/>
<keyword evidence="4" id="KW-0234">DNA repair</keyword>
<feature type="region of interest" description="Disordered" evidence="5">
    <location>
        <begin position="1"/>
        <end position="28"/>
    </location>
</feature>
<evidence type="ECO:0000313" key="6">
    <source>
        <dbReference type="EMBL" id="KAL2073802.1"/>
    </source>
</evidence>
<protein>
    <recommendedName>
        <fullName evidence="8">DNA repair and recombination protein rhm52</fullName>
    </recommendedName>
</protein>
<evidence type="ECO:0000256" key="2">
    <source>
        <dbReference type="ARBA" id="ARBA00022763"/>
    </source>
</evidence>
<dbReference type="PANTHER" id="PTHR12132:SF1">
    <property type="entry name" value="DNA REPAIR PROTEIN RAD52 HOMOLOG"/>
    <property type="match status" value="1"/>
</dbReference>
<feature type="compositionally biased region" description="Basic and acidic residues" evidence="5">
    <location>
        <begin position="436"/>
        <end position="452"/>
    </location>
</feature>
<dbReference type="InterPro" id="IPR007232">
    <property type="entry name" value="Rad52_Rad59_Rad22"/>
</dbReference>
<dbReference type="PANTHER" id="PTHR12132">
    <property type="entry name" value="DNA REPAIR AND RECOMBINATION PROTEIN RAD52, RAD59"/>
    <property type="match status" value="1"/>
</dbReference>
<dbReference type="InterPro" id="IPR042525">
    <property type="entry name" value="Rad52_Rad59_Rad22_sf"/>
</dbReference>
<sequence length="544" mass="58021">MPAPGDQHNATGKQAQNPFESTTPQVSSYTAQEIATLQSRLEKQLGPEYISSRTGPSNQKVHYLAAEKSIQLANEVFGFNGWSSQIMEVVVDFVDEHPQTLKVSLGLSVVVRVTLRDGTFHEDIGYGHMENAKGKAAAFEKAKKEGTTDGLKRALKNFGNVLGNCLYDKDYVKNVTKMKVGSSKFEPERLHRHATFAVPPRREPDVKPSLVVEEKAQVMAGNISLLSEDTLDDEFGDFDEADFSVADPDSHPDEVVIPEPVVAASHHFNGARNGVAGSNAVKANQNRPQVNPPQSRPAPGRPAGPPNNNPPQPQTPNSGFQRSNSGAAQYPRPQPDGNAQSRPMPPPNPIAGRVLNQPSRNGPPSAPVSPAHHNKPSSNESDNTSLPPQGQGFFSARAAQMLPEGNTVEGAPPSVIPAHLPSFNPHAESPSIRKTPGVDHKSSKPLTRDLKHVPGSSQAVTAPGAGAAGGPGPRPNIMNPQFDNARRIGAPGSPSPMNNNRNSYKPPTMAKRPVDSRAPLLDLPPNGALGSDVGGDLKRQRLNG</sequence>
<accession>A0ABR4CW45</accession>
<evidence type="ECO:0000256" key="3">
    <source>
        <dbReference type="ARBA" id="ARBA00023172"/>
    </source>
</evidence>
<comment type="similarity">
    <text evidence="1">Belongs to the RAD52 family.</text>
</comment>
<feature type="compositionally biased region" description="Polar residues" evidence="5">
    <location>
        <begin position="8"/>
        <end position="28"/>
    </location>
</feature>
<keyword evidence="3" id="KW-0233">DNA recombination</keyword>
<dbReference type="Gene3D" id="3.30.390.80">
    <property type="entry name" value="DNA repair protein Rad52/59/22"/>
    <property type="match status" value="1"/>
</dbReference>